<gene>
    <name evidence="2" type="ORF">PYTT_0025</name>
</gene>
<keyword evidence="3" id="KW-1185">Reference proteome</keyword>
<feature type="transmembrane region" description="Helical" evidence="1">
    <location>
        <begin position="21"/>
        <end position="42"/>
    </location>
</feature>
<organism evidence="2 3">
    <name type="scientific">Akkermansia glycaniphila</name>
    <dbReference type="NCBI Taxonomy" id="1679444"/>
    <lineage>
        <taxon>Bacteria</taxon>
        <taxon>Pseudomonadati</taxon>
        <taxon>Verrucomicrobiota</taxon>
        <taxon>Verrucomicrobiia</taxon>
        <taxon>Verrucomicrobiales</taxon>
        <taxon>Akkermansiaceae</taxon>
        <taxon>Akkermansia</taxon>
    </lineage>
</organism>
<dbReference type="STRING" id="1679444.PYTT_0025"/>
<sequence>MNKLDFPDYFLPALVKDLRQSLRSSSALITAGLIPCLLAITLCSENDHSFWLITSIILFLLTIVAYKSVKQDIGQHATNFLILTGQTSWRIIVGKWLSVAVQMGLVNLLLLPFIVFASFHYEQPFWLFFIHLLIINAASIILTSAQMFLAGMPFFYRVIGIIAGIMYFMSALGFFSLMADVLYEGLKIWDKETLQTTVPLLLVSAADTVCIILLFLTLARRFYASPSENCALPLRQLSFIVWGITAITVLTPTFDAVQQFIFSSVYCLFAVWLDMTLPSQTLLSHKENLSKHPLRIRPSFLSLPGWAPAYFWGIVLLVLHAGLLYGTFYIQSDSQNILGALTFGAVDNPSIQFGGILLTVFSILYTITVPLIILNPMRRWLQNHGPVVYAFILMAIALVFTPILTSIPDLQNDSPIVALIPGLCLSGTLFTWFHSIVEQKTCLMGSYFLTQLVSTAIAFIILCIQAACTRTRK</sequence>
<evidence type="ECO:0000313" key="2">
    <source>
        <dbReference type="EMBL" id="SEH69320.1"/>
    </source>
</evidence>
<feature type="transmembrane region" description="Helical" evidence="1">
    <location>
        <begin position="237"/>
        <end position="254"/>
    </location>
</feature>
<feature type="transmembrane region" description="Helical" evidence="1">
    <location>
        <begin position="96"/>
        <end position="119"/>
    </location>
</feature>
<dbReference type="RefSeq" id="WP_067772956.1">
    <property type="nucleotide sequence ID" value="NZ_LIGX01000005.1"/>
</dbReference>
<feature type="transmembrane region" description="Helical" evidence="1">
    <location>
        <begin position="303"/>
        <end position="330"/>
    </location>
</feature>
<dbReference type="EMBL" id="LT629973">
    <property type="protein sequence ID" value="SEH69320.1"/>
    <property type="molecule type" value="Genomic_DNA"/>
</dbReference>
<evidence type="ECO:0000313" key="3">
    <source>
        <dbReference type="Proteomes" id="UP000176204"/>
    </source>
</evidence>
<feature type="transmembrane region" description="Helical" evidence="1">
    <location>
        <begin position="350"/>
        <end position="374"/>
    </location>
</feature>
<keyword evidence="1" id="KW-0472">Membrane</keyword>
<feature type="transmembrane region" description="Helical" evidence="1">
    <location>
        <begin position="125"/>
        <end position="142"/>
    </location>
</feature>
<evidence type="ECO:0000256" key="1">
    <source>
        <dbReference type="SAM" id="Phobius"/>
    </source>
</evidence>
<name>A0A1C7PEK0_9BACT</name>
<reference evidence="3" key="1">
    <citation type="submission" date="2016-09" db="EMBL/GenBank/DDBJ databases">
        <authorList>
            <person name="Koehorst J."/>
        </authorList>
    </citation>
    <scope>NUCLEOTIDE SEQUENCE [LARGE SCALE GENOMIC DNA]</scope>
</reference>
<keyword evidence="1" id="KW-0812">Transmembrane</keyword>
<protein>
    <submittedName>
        <fullName evidence="2">Uncharacterized protein</fullName>
    </submittedName>
</protein>
<feature type="transmembrane region" description="Helical" evidence="1">
    <location>
        <begin position="48"/>
        <end position="66"/>
    </location>
</feature>
<feature type="transmembrane region" description="Helical" evidence="1">
    <location>
        <begin position="447"/>
        <end position="467"/>
    </location>
</feature>
<feature type="transmembrane region" description="Helical" evidence="1">
    <location>
        <begin position="198"/>
        <end position="216"/>
    </location>
</feature>
<dbReference type="KEGG" id="agl:PYTT_0025"/>
<accession>A0A1C7PEK0</accession>
<dbReference type="Proteomes" id="UP000176204">
    <property type="component" value="Chromosome I"/>
</dbReference>
<keyword evidence="1" id="KW-1133">Transmembrane helix</keyword>
<dbReference type="AlphaFoldDB" id="A0A1C7PEK0"/>
<feature type="transmembrane region" description="Helical" evidence="1">
    <location>
        <begin position="154"/>
        <end position="178"/>
    </location>
</feature>
<proteinExistence type="predicted"/>
<feature type="transmembrane region" description="Helical" evidence="1">
    <location>
        <begin position="386"/>
        <end position="404"/>
    </location>
</feature>
<feature type="transmembrane region" description="Helical" evidence="1">
    <location>
        <begin position="416"/>
        <end position="435"/>
    </location>
</feature>